<gene>
    <name evidence="2" type="ORF">C3L50_08135</name>
</gene>
<dbReference type="OrthoDB" id="329514at2"/>
<feature type="transmembrane region" description="Helical" evidence="1">
    <location>
        <begin position="44"/>
        <end position="65"/>
    </location>
</feature>
<name>A0A2S5ABX6_9FLAO</name>
<dbReference type="AlphaFoldDB" id="A0A2S5ABX6"/>
<dbReference type="RefSeq" id="WP_103805677.1">
    <property type="nucleotide sequence ID" value="NZ_PQVG01000004.1"/>
</dbReference>
<feature type="transmembrane region" description="Helical" evidence="1">
    <location>
        <begin position="85"/>
        <end position="103"/>
    </location>
</feature>
<feature type="transmembrane region" description="Helical" evidence="1">
    <location>
        <begin position="115"/>
        <end position="135"/>
    </location>
</feature>
<evidence type="ECO:0000313" key="3">
    <source>
        <dbReference type="Proteomes" id="UP000237310"/>
    </source>
</evidence>
<organism evidence="2 3">
    <name type="scientific">Flavobacterium alvei</name>
    <dbReference type="NCBI Taxonomy" id="2080416"/>
    <lineage>
        <taxon>Bacteria</taxon>
        <taxon>Pseudomonadati</taxon>
        <taxon>Bacteroidota</taxon>
        <taxon>Flavobacteriia</taxon>
        <taxon>Flavobacteriales</taxon>
        <taxon>Flavobacteriaceae</taxon>
        <taxon>Flavobacterium</taxon>
    </lineage>
</organism>
<keyword evidence="1" id="KW-0472">Membrane</keyword>
<evidence type="ECO:0000256" key="1">
    <source>
        <dbReference type="SAM" id="Phobius"/>
    </source>
</evidence>
<feature type="transmembrane region" description="Helical" evidence="1">
    <location>
        <begin position="12"/>
        <end position="32"/>
    </location>
</feature>
<keyword evidence="1" id="KW-0812">Transmembrane</keyword>
<accession>A0A2S5ABX6</accession>
<keyword evidence="1" id="KW-1133">Transmembrane helix</keyword>
<sequence length="139" mass="15542">MYEIIQKLHSGWAYLAVLLVVIAVINSIIGLVSKKEYKDTDKKIGLYALGAIHTQVVIGILVYFVSPLGLSGFSMSDSALRLTSMEHPLMNIIGIVLMTIGWVKHKKQESSESKFKTVTIYYGLGLLLILSRIPWGLWF</sequence>
<keyword evidence="3" id="KW-1185">Reference proteome</keyword>
<protein>
    <recommendedName>
        <fullName evidence="4">Cytochrome B</fullName>
    </recommendedName>
</protein>
<evidence type="ECO:0008006" key="4">
    <source>
        <dbReference type="Google" id="ProtNLM"/>
    </source>
</evidence>
<comment type="caution">
    <text evidence="2">The sequence shown here is derived from an EMBL/GenBank/DDBJ whole genome shotgun (WGS) entry which is preliminary data.</text>
</comment>
<proteinExistence type="predicted"/>
<dbReference type="Proteomes" id="UP000237310">
    <property type="component" value="Unassembled WGS sequence"/>
</dbReference>
<evidence type="ECO:0000313" key="2">
    <source>
        <dbReference type="EMBL" id="POY39789.1"/>
    </source>
</evidence>
<dbReference type="EMBL" id="PQVG01000004">
    <property type="protein sequence ID" value="POY39789.1"/>
    <property type="molecule type" value="Genomic_DNA"/>
</dbReference>
<reference evidence="2 3" key="1">
    <citation type="submission" date="2018-01" db="EMBL/GenBank/DDBJ databases">
        <authorList>
            <person name="Gaut B.S."/>
            <person name="Morton B.R."/>
            <person name="Clegg M.T."/>
            <person name="Duvall M.R."/>
        </authorList>
    </citation>
    <scope>NUCLEOTIDE SEQUENCE [LARGE SCALE GENOMIC DNA]</scope>
    <source>
        <strain evidence="2 3">HR-AY</strain>
    </source>
</reference>